<comment type="caution">
    <text evidence="1">The sequence shown here is derived from an EMBL/GenBank/DDBJ whole genome shotgun (WGS) entry which is preliminary data.</text>
</comment>
<proteinExistence type="predicted"/>
<dbReference type="EMBL" id="JANPWB010000007">
    <property type="protein sequence ID" value="KAJ1168546.1"/>
    <property type="molecule type" value="Genomic_DNA"/>
</dbReference>
<keyword evidence="2" id="KW-1185">Reference proteome</keyword>
<organism evidence="1 2">
    <name type="scientific">Pleurodeles waltl</name>
    <name type="common">Iberian ribbed newt</name>
    <dbReference type="NCBI Taxonomy" id="8319"/>
    <lineage>
        <taxon>Eukaryota</taxon>
        <taxon>Metazoa</taxon>
        <taxon>Chordata</taxon>
        <taxon>Craniata</taxon>
        <taxon>Vertebrata</taxon>
        <taxon>Euteleostomi</taxon>
        <taxon>Amphibia</taxon>
        <taxon>Batrachia</taxon>
        <taxon>Caudata</taxon>
        <taxon>Salamandroidea</taxon>
        <taxon>Salamandridae</taxon>
        <taxon>Pleurodelinae</taxon>
        <taxon>Pleurodeles</taxon>
    </lineage>
</organism>
<evidence type="ECO:0000313" key="2">
    <source>
        <dbReference type="Proteomes" id="UP001066276"/>
    </source>
</evidence>
<dbReference type="AlphaFoldDB" id="A0AAV7SX35"/>
<evidence type="ECO:0000313" key="1">
    <source>
        <dbReference type="EMBL" id="KAJ1168546.1"/>
    </source>
</evidence>
<protein>
    <submittedName>
        <fullName evidence="1">Uncharacterized protein</fullName>
    </submittedName>
</protein>
<reference evidence="1" key="1">
    <citation type="journal article" date="2022" name="bioRxiv">
        <title>Sequencing and chromosome-scale assembly of the giantPleurodeles waltlgenome.</title>
        <authorList>
            <person name="Brown T."/>
            <person name="Elewa A."/>
            <person name="Iarovenko S."/>
            <person name="Subramanian E."/>
            <person name="Araus A.J."/>
            <person name="Petzold A."/>
            <person name="Susuki M."/>
            <person name="Suzuki K.-i.T."/>
            <person name="Hayashi T."/>
            <person name="Toyoda A."/>
            <person name="Oliveira C."/>
            <person name="Osipova E."/>
            <person name="Leigh N.D."/>
            <person name="Simon A."/>
            <person name="Yun M.H."/>
        </authorList>
    </citation>
    <scope>NUCLEOTIDE SEQUENCE</scope>
    <source>
        <strain evidence="1">20211129_DDA</strain>
        <tissue evidence="1">Liver</tissue>
    </source>
</reference>
<name>A0AAV7SX35_PLEWA</name>
<dbReference type="Proteomes" id="UP001066276">
    <property type="component" value="Chromosome 4_1"/>
</dbReference>
<sequence>MWESRRCTTQEAFLNAYGPERDSLLAVRMSCPRQGSADEAAHLRRQWARQPRGLRAQSCLVGSALPALSHRPHGVSPGRACKAQALMCCCQSEAKALRSHPCWPSSLSREDDAPSSACELPMGPASVWRPSEEAGCHCR</sequence>
<accession>A0AAV7SX35</accession>
<gene>
    <name evidence="1" type="ORF">NDU88_000468</name>
</gene>